<dbReference type="PANTHER" id="PTHR30501">
    <property type="entry name" value="UPF0597 PROTEIN YHAM"/>
    <property type="match status" value="1"/>
</dbReference>
<accession>A0A4P7CGB0</accession>
<reference evidence="3 4" key="1">
    <citation type="submission" date="2019-03" db="EMBL/GenBank/DDBJ databases">
        <authorList>
            <person name="Che Y."/>
            <person name="Zhou L."/>
        </authorList>
    </citation>
    <scope>NUCLEOTIDE SEQUENCE [LARGE SCALE GENOMIC DNA]</scope>
    <source>
        <strain evidence="3 4">AIFJ1607</strain>
    </source>
</reference>
<dbReference type="AlphaFoldDB" id="A0A4P7CGB0"/>
<evidence type="ECO:0000313" key="3">
    <source>
        <dbReference type="EMBL" id="QBQ64053.1"/>
    </source>
</evidence>
<dbReference type="InterPro" id="IPR005130">
    <property type="entry name" value="Ser_deHydtase-like_asu"/>
</dbReference>
<feature type="domain" description="Serine dehydratase-like alpha subunit" evidence="2">
    <location>
        <begin position="88"/>
        <end position="422"/>
    </location>
</feature>
<gene>
    <name evidence="3" type="ORF">EXH44_07360</name>
</gene>
<dbReference type="Proteomes" id="UP000294444">
    <property type="component" value="Chromosome"/>
</dbReference>
<name>A0A4P7CGB0_9PAST</name>
<evidence type="ECO:0000256" key="1">
    <source>
        <dbReference type="HAMAP-Rule" id="MF_01845"/>
    </source>
</evidence>
<dbReference type="InterPro" id="IPR021144">
    <property type="entry name" value="UPF0597"/>
</dbReference>
<dbReference type="EMBL" id="CP038145">
    <property type="protein sequence ID" value="QBQ64053.1"/>
    <property type="molecule type" value="Genomic_DNA"/>
</dbReference>
<dbReference type="GO" id="GO:0080146">
    <property type="term" value="F:L-cysteine desulfhydrase activity"/>
    <property type="evidence" value="ECO:0007669"/>
    <property type="project" value="TreeGrafter"/>
</dbReference>
<dbReference type="PANTHER" id="PTHR30501:SF2">
    <property type="entry name" value="UPF0597 PROTEIN YHAM"/>
    <property type="match status" value="1"/>
</dbReference>
<dbReference type="GO" id="GO:0019450">
    <property type="term" value="P:L-cysteine catabolic process to pyruvate"/>
    <property type="evidence" value="ECO:0007669"/>
    <property type="project" value="TreeGrafter"/>
</dbReference>
<organism evidence="3 4">
    <name type="scientific">Actinobacillus indolicus</name>
    <dbReference type="NCBI Taxonomy" id="51049"/>
    <lineage>
        <taxon>Bacteria</taxon>
        <taxon>Pseudomonadati</taxon>
        <taxon>Pseudomonadota</taxon>
        <taxon>Gammaproteobacteria</taxon>
        <taxon>Pasteurellales</taxon>
        <taxon>Pasteurellaceae</taxon>
        <taxon>Actinobacillus</taxon>
    </lineage>
</organism>
<dbReference type="HAMAP" id="MF_01845">
    <property type="entry name" value="UPF0597"/>
    <property type="match status" value="1"/>
</dbReference>
<dbReference type="Pfam" id="PF03313">
    <property type="entry name" value="SDH_alpha"/>
    <property type="match status" value="1"/>
</dbReference>
<evidence type="ECO:0000259" key="2">
    <source>
        <dbReference type="Pfam" id="PF03313"/>
    </source>
</evidence>
<dbReference type="RefSeq" id="WP_162856899.1">
    <property type="nucleotide sequence ID" value="NZ_CP038145.1"/>
</dbReference>
<comment type="similarity">
    <text evidence="1">Belongs to the UPF0597 family.</text>
</comment>
<protein>
    <recommendedName>
        <fullName evidence="1">UPF0597 protein EXH44_07360</fullName>
    </recommendedName>
</protein>
<sequence length="432" mass="45714">MNKFEFAEQLIAIVKRDVAPALGCTEPISLALASAIAKSHLGGEPVQIQAKVSPNLMKNGMGVTVPGTGMVGLPIAAAVGAIAGDEKAGLEVLKHIQAEDVAKAKAMLDANQVSVDIANVDFPLYSEALLLGETGWVKVCIQDTHTNVVLIEKNGDVLFQQQTQAVEMADDYHFFNQLSAEQIYQFAMEVPLEQIAFIADAAKLNSALSKEGLEKEYGLHIGRTLKKQIELGLMSDDLLSRIVIETTAASDARMGGALLPAMSNSGSGNQGIAATMPSVIVARFVNADDEQLIRALFLSHTIAIYIHSKLPKLSALCAVTTAAMGSAAGMAYLLKGNFNVISMAICSMIGDISGVLCDGAANSCAMKVSTGVSSAYKAVLMALDNSRVTGNEGIVEHSVDKSINNLCAIATKSMVYMDRQIIEIMSTKEQDC</sequence>
<evidence type="ECO:0000313" key="4">
    <source>
        <dbReference type="Proteomes" id="UP000294444"/>
    </source>
</evidence>
<dbReference type="PIRSF" id="PIRSF006054">
    <property type="entry name" value="UCP006054"/>
    <property type="match status" value="1"/>
</dbReference>
<dbReference type="KEGG" id="aio:EXH44_07360"/>
<keyword evidence="4" id="KW-1185">Reference proteome</keyword>
<proteinExistence type="inferred from homology"/>